<dbReference type="FunFam" id="3.30.1490.10:FF:000001">
    <property type="entry name" value="30S ribosomal protein S8"/>
    <property type="match status" value="1"/>
</dbReference>
<dbReference type="Gene3D" id="3.30.1490.10">
    <property type="match status" value="1"/>
</dbReference>
<dbReference type="PROSITE" id="PS00053">
    <property type="entry name" value="RIBOSOMAL_S8"/>
    <property type="match status" value="1"/>
</dbReference>
<dbReference type="SUPFAM" id="SSF56047">
    <property type="entry name" value="Ribosomal protein S8"/>
    <property type="match status" value="1"/>
</dbReference>
<keyword evidence="3 8" id="KW-0694">RNA-binding</keyword>
<proteinExistence type="inferred from homology"/>
<evidence type="ECO:0000256" key="4">
    <source>
        <dbReference type="ARBA" id="ARBA00022980"/>
    </source>
</evidence>
<keyword evidence="4 8" id="KW-0689">Ribosomal protein</keyword>
<dbReference type="GO" id="GO:0003735">
    <property type="term" value="F:structural constituent of ribosome"/>
    <property type="evidence" value="ECO:0007669"/>
    <property type="project" value="InterPro"/>
</dbReference>
<sequence length="130" mass="14090">MMTDPIADMLTRIRNGQMAEKVSVRVPGSRLKLAIVKVLQEEGYVEGCRETTVNGRPVIEIILKYHSGEPVIERIERASKPGLRRYEGKSSLPRVNGGTGVAIVSTSRGIMSDRAARKAGLGGEILCVVS</sequence>
<dbReference type="InterPro" id="IPR035987">
    <property type="entry name" value="Ribosomal_uS8_sf"/>
</dbReference>
<evidence type="ECO:0000313" key="10">
    <source>
        <dbReference type="EMBL" id="AKQ00794.1"/>
    </source>
</evidence>
<name>A0A0H4TJU3_9PROT</name>
<dbReference type="Gene3D" id="3.30.1370.30">
    <property type="match status" value="1"/>
</dbReference>
<evidence type="ECO:0000256" key="5">
    <source>
        <dbReference type="ARBA" id="ARBA00023274"/>
    </source>
</evidence>
<dbReference type="Pfam" id="PF00410">
    <property type="entry name" value="Ribosomal_S8"/>
    <property type="match status" value="1"/>
</dbReference>
<reference evidence="10" key="1">
    <citation type="journal article" date="2015" name="ISME J.">
        <title>Aquifer environment selects for microbial species cohorts in sediment and groundwater.</title>
        <authorList>
            <person name="Hug L.A."/>
            <person name="Thomas B.C."/>
            <person name="Brown C.T."/>
            <person name="Frischkorn K.R."/>
            <person name="Williams K.H."/>
            <person name="Tringe S.G."/>
            <person name="Banfield J.F."/>
        </authorList>
    </citation>
    <scope>NUCLEOTIDE SEQUENCE</scope>
</reference>
<accession>A0A0H4TJU3</accession>
<comment type="similarity">
    <text evidence="1 8 9">Belongs to the universal ribosomal protein uS8 family.</text>
</comment>
<dbReference type="InterPro" id="IPR000630">
    <property type="entry name" value="Ribosomal_uS8"/>
</dbReference>
<protein>
    <recommendedName>
        <fullName evidence="6 8">Small ribosomal subunit protein uS8</fullName>
    </recommendedName>
</protein>
<evidence type="ECO:0000256" key="6">
    <source>
        <dbReference type="ARBA" id="ARBA00035258"/>
    </source>
</evidence>
<dbReference type="EMBL" id="KT006938">
    <property type="protein sequence ID" value="AKQ00794.1"/>
    <property type="molecule type" value="Genomic_DNA"/>
</dbReference>
<evidence type="ECO:0000256" key="3">
    <source>
        <dbReference type="ARBA" id="ARBA00022884"/>
    </source>
</evidence>
<dbReference type="HAMAP" id="MF_01302_B">
    <property type="entry name" value="Ribosomal_uS8_B"/>
    <property type="match status" value="1"/>
</dbReference>
<dbReference type="AlphaFoldDB" id="A0A0H4TJU3"/>
<gene>
    <name evidence="8" type="primary">rpsH</name>
</gene>
<keyword evidence="5 8" id="KW-0687">Ribonucleoprotein</keyword>
<dbReference type="InterPro" id="IPR047863">
    <property type="entry name" value="Ribosomal_uS8_CS"/>
</dbReference>
<dbReference type="NCBIfam" id="NF001109">
    <property type="entry name" value="PRK00136.1"/>
    <property type="match status" value="1"/>
</dbReference>
<evidence type="ECO:0000256" key="8">
    <source>
        <dbReference type="HAMAP-Rule" id="MF_01302"/>
    </source>
</evidence>
<keyword evidence="2 8" id="KW-0699">rRNA-binding</keyword>
<evidence type="ECO:0000256" key="2">
    <source>
        <dbReference type="ARBA" id="ARBA00022730"/>
    </source>
</evidence>
<dbReference type="FunFam" id="3.30.1370.30:FF:000002">
    <property type="entry name" value="30S ribosomal protein S8"/>
    <property type="match status" value="1"/>
</dbReference>
<dbReference type="GO" id="GO:0005840">
    <property type="term" value="C:ribosome"/>
    <property type="evidence" value="ECO:0007669"/>
    <property type="project" value="UniProtKB-KW"/>
</dbReference>
<organism evidence="10">
    <name type="scientific">uncultured proteobacterium Rifle_16ft_4_minimus_11209</name>
    <dbReference type="NCBI Taxonomy" id="1665205"/>
    <lineage>
        <taxon>Bacteria</taxon>
        <taxon>Pseudomonadati</taxon>
        <taxon>Pseudomonadota</taxon>
        <taxon>environmental samples</taxon>
    </lineage>
</organism>
<dbReference type="GO" id="GO:0019843">
    <property type="term" value="F:rRNA binding"/>
    <property type="evidence" value="ECO:0007669"/>
    <property type="project" value="UniProtKB-UniRule"/>
</dbReference>
<comment type="subunit">
    <text evidence="7 8">Part of the 30S ribosomal subunit. Contacts proteins S5 and S12.</text>
</comment>
<comment type="function">
    <text evidence="8">One of the primary rRNA binding proteins, it binds directly to 16S rRNA central domain where it helps coordinate assembly of the platform of the 30S subunit.</text>
</comment>
<evidence type="ECO:0000256" key="9">
    <source>
        <dbReference type="RuleBase" id="RU003660"/>
    </source>
</evidence>
<dbReference type="GO" id="GO:0006412">
    <property type="term" value="P:translation"/>
    <property type="evidence" value="ECO:0007669"/>
    <property type="project" value="UniProtKB-UniRule"/>
</dbReference>
<dbReference type="GO" id="GO:1990904">
    <property type="term" value="C:ribonucleoprotein complex"/>
    <property type="evidence" value="ECO:0007669"/>
    <property type="project" value="UniProtKB-KW"/>
</dbReference>
<dbReference type="PANTHER" id="PTHR11758">
    <property type="entry name" value="40S RIBOSOMAL PROTEIN S15A"/>
    <property type="match status" value="1"/>
</dbReference>
<dbReference type="GO" id="GO:0005737">
    <property type="term" value="C:cytoplasm"/>
    <property type="evidence" value="ECO:0007669"/>
    <property type="project" value="UniProtKB-ARBA"/>
</dbReference>
<evidence type="ECO:0000256" key="7">
    <source>
        <dbReference type="ARBA" id="ARBA00046740"/>
    </source>
</evidence>
<evidence type="ECO:0000256" key="1">
    <source>
        <dbReference type="ARBA" id="ARBA00006471"/>
    </source>
</evidence>